<evidence type="ECO:0000256" key="4">
    <source>
        <dbReference type="ARBA" id="ARBA00022989"/>
    </source>
</evidence>
<name>A0ABW5FRQ9_9PSEU</name>
<evidence type="ECO:0000256" key="5">
    <source>
        <dbReference type="ARBA" id="ARBA00023136"/>
    </source>
</evidence>
<accession>A0ABW5FRQ9</accession>
<feature type="transmembrane region" description="Helical" evidence="6">
    <location>
        <begin position="7"/>
        <end position="36"/>
    </location>
</feature>
<dbReference type="PANTHER" id="PTHR43701:SF2">
    <property type="entry name" value="MEMBRANE TRANSPORTER PROTEIN YJNA-RELATED"/>
    <property type="match status" value="1"/>
</dbReference>
<dbReference type="EMBL" id="JBHUKR010000006">
    <property type="protein sequence ID" value="MFD2416507.1"/>
    <property type="molecule type" value="Genomic_DNA"/>
</dbReference>
<gene>
    <name evidence="7" type="ORF">ACFSXZ_09195</name>
</gene>
<evidence type="ECO:0000256" key="1">
    <source>
        <dbReference type="ARBA" id="ARBA00004141"/>
    </source>
</evidence>
<dbReference type="InterPro" id="IPR002781">
    <property type="entry name" value="TM_pro_TauE-like"/>
</dbReference>
<feature type="transmembrane region" description="Helical" evidence="6">
    <location>
        <begin position="69"/>
        <end position="87"/>
    </location>
</feature>
<dbReference type="RefSeq" id="WP_378263350.1">
    <property type="nucleotide sequence ID" value="NZ_JBHUKR010000006.1"/>
</dbReference>
<dbReference type="PANTHER" id="PTHR43701">
    <property type="entry name" value="MEMBRANE TRANSPORTER PROTEIN MJ0441-RELATED"/>
    <property type="match status" value="1"/>
</dbReference>
<reference evidence="8" key="1">
    <citation type="journal article" date="2019" name="Int. J. Syst. Evol. Microbiol.">
        <title>The Global Catalogue of Microorganisms (GCM) 10K type strain sequencing project: providing services to taxonomists for standard genome sequencing and annotation.</title>
        <authorList>
            <consortium name="The Broad Institute Genomics Platform"/>
            <consortium name="The Broad Institute Genome Sequencing Center for Infectious Disease"/>
            <person name="Wu L."/>
            <person name="Ma J."/>
        </authorList>
    </citation>
    <scope>NUCLEOTIDE SEQUENCE [LARGE SCALE GENOMIC DNA]</scope>
    <source>
        <strain evidence="8">CGMCC 4.7645</strain>
    </source>
</reference>
<evidence type="ECO:0000313" key="8">
    <source>
        <dbReference type="Proteomes" id="UP001597417"/>
    </source>
</evidence>
<feature type="transmembrane region" description="Helical" evidence="6">
    <location>
        <begin position="258"/>
        <end position="277"/>
    </location>
</feature>
<dbReference type="Pfam" id="PF01925">
    <property type="entry name" value="TauE"/>
    <property type="match status" value="1"/>
</dbReference>
<proteinExistence type="inferred from homology"/>
<evidence type="ECO:0000256" key="2">
    <source>
        <dbReference type="ARBA" id="ARBA00009142"/>
    </source>
</evidence>
<feature type="transmembrane region" description="Helical" evidence="6">
    <location>
        <begin position="228"/>
        <end position="246"/>
    </location>
</feature>
<feature type="transmembrane region" description="Helical" evidence="6">
    <location>
        <begin position="42"/>
        <end position="62"/>
    </location>
</feature>
<feature type="transmembrane region" description="Helical" evidence="6">
    <location>
        <begin position="196"/>
        <end position="216"/>
    </location>
</feature>
<comment type="caution">
    <text evidence="7">The sequence shown here is derived from an EMBL/GenBank/DDBJ whole genome shotgun (WGS) entry which is preliminary data.</text>
</comment>
<evidence type="ECO:0000313" key="7">
    <source>
        <dbReference type="EMBL" id="MFD2416507.1"/>
    </source>
</evidence>
<comment type="subcellular location">
    <subcellularLocation>
        <location evidence="6">Cell membrane</location>
        <topology evidence="6">Multi-pass membrane protein</topology>
    </subcellularLocation>
    <subcellularLocation>
        <location evidence="1">Membrane</location>
        <topology evidence="1">Multi-pass membrane protein</topology>
    </subcellularLocation>
</comment>
<feature type="transmembrane region" description="Helical" evidence="6">
    <location>
        <begin position="162"/>
        <end position="184"/>
    </location>
</feature>
<feature type="transmembrane region" description="Helical" evidence="6">
    <location>
        <begin position="93"/>
        <end position="112"/>
    </location>
</feature>
<keyword evidence="4 6" id="KW-1133">Transmembrane helix</keyword>
<comment type="similarity">
    <text evidence="2 6">Belongs to the 4-toluene sulfonate uptake permease (TSUP) (TC 2.A.102) family.</text>
</comment>
<keyword evidence="8" id="KW-1185">Reference proteome</keyword>
<dbReference type="Proteomes" id="UP001597417">
    <property type="component" value="Unassembled WGS sequence"/>
</dbReference>
<protein>
    <recommendedName>
        <fullName evidence="6">Probable membrane transporter protein</fullName>
    </recommendedName>
</protein>
<evidence type="ECO:0000256" key="3">
    <source>
        <dbReference type="ARBA" id="ARBA00022692"/>
    </source>
</evidence>
<dbReference type="InterPro" id="IPR051598">
    <property type="entry name" value="TSUP/Inactive_protease-like"/>
</dbReference>
<sequence>MTIAAVVIGLAIGVVLGGLGGGGGVLTVPALVYLLGESPQEATGASAIIVGAAALTAVVTRVRGVDWRLGIAFGLAGIPAAYLGTLLNRAVPAPVLLLAFAVLAVVTALLMLRNVRAIRPKPVIGTDARCPWRPPRPEGTAVSVMPRPATGRRSSLHSAAEIVCGGIAVGFLAGFLGVGGGFLIVPVLTVVLKLPVHRAIATSLLIIVVNSVSAVVSRAGAGHLDWAWILPLAAAAAVGAVVGRRLAGKLSATVTRRAFAALLMLVGVLVGLESIVAW</sequence>
<keyword evidence="6" id="KW-1003">Cell membrane</keyword>
<keyword evidence="3 6" id="KW-0812">Transmembrane</keyword>
<organism evidence="7 8">
    <name type="scientific">Amycolatopsis pigmentata</name>
    <dbReference type="NCBI Taxonomy" id="450801"/>
    <lineage>
        <taxon>Bacteria</taxon>
        <taxon>Bacillati</taxon>
        <taxon>Actinomycetota</taxon>
        <taxon>Actinomycetes</taxon>
        <taxon>Pseudonocardiales</taxon>
        <taxon>Pseudonocardiaceae</taxon>
        <taxon>Amycolatopsis</taxon>
    </lineage>
</organism>
<keyword evidence="5 6" id="KW-0472">Membrane</keyword>
<evidence type="ECO:0000256" key="6">
    <source>
        <dbReference type="RuleBase" id="RU363041"/>
    </source>
</evidence>